<evidence type="ECO:0000256" key="1">
    <source>
        <dbReference type="SAM" id="MobiDB-lite"/>
    </source>
</evidence>
<evidence type="ECO:0000313" key="3">
    <source>
        <dbReference type="Proteomes" id="UP000663882"/>
    </source>
</evidence>
<dbReference type="Proteomes" id="UP000663882">
    <property type="component" value="Unassembled WGS sequence"/>
</dbReference>
<gene>
    <name evidence="2" type="ORF">RFH988_LOCUS39474</name>
</gene>
<comment type="caution">
    <text evidence="2">The sequence shown here is derived from an EMBL/GenBank/DDBJ whole genome shotgun (WGS) entry which is preliminary data.</text>
</comment>
<reference evidence="2" key="1">
    <citation type="submission" date="2021-02" db="EMBL/GenBank/DDBJ databases">
        <authorList>
            <person name="Nowell W R."/>
        </authorList>
    </citation>
    <scope>NUCLEOTIDE SEQUENCE</scope>
</reference>
<sequence length="32" mass="3636">KPSTSILKTTKNDDSRESEDDTKPKKIKTCIK</sequence>
<feature type="non-terminal residue" evidence="2">
    <location>
        <position position="1"/>
    </location>
</feature>
<dbReference type="EMBL" id="CAJNOO010019565">
    <property type="protein sequence ID" value="CAF1530379.1"/>
    <property type="molecule type" value="Genomic_DNA"/>
</dbReference>
<accession>A0A815VBR7</accession>
<protein>
    <submittedName>
        <fullName evidence="2">Uncharacterized protein</fullName>
    </submittedName>
</protein>
<feature type="region of interest" description="Disordered" evidence="1">
    <location>
        <begin position="1"/>
        <end position="32"/>
    </location>
</feature>
<dbReference type="AlphaFoldDB" id="A0A815VBR7"/>
<organism evidence="2 3">
    <name type="scientific">Rotaria sordida</name>
    <dbReference type="NCBI Taxonomy" id="392033"/>
    <lineage>
        <taxon>Eukaryota</taxon>
        <taxon>Metazoa</taxon>
        <taxon>Spiralia</taxon>
        <taxon>Gnathifera</taxon>
        <taxon>Rotifera</taxon>
        <taxon>Eurotatoria</taxon>
        <taxon>Bdelloidea</taxon>
        <taxon>Philodinida</taxon>
        <taxon>Philodinidae</taxon>
        <taxon>Rotaria</taxon>
    </lineage>
</organism>
<name>A0A815VBR7_9BILA</name>
<evidence type="ECO:0000313" key="2">
    <source>
        <dbReference type="EMBL" id="CAF1530379.1"/>
    </source>
</evidence>
<proteinExistence type="predicted"/>